<protein>
    <submittedName>
        <fullName evidence="1">Uncharacterized protein</fullName>
    </submittedName>
</protein>
<organism evidence="1">
    <name type="scientific">uncultured Caudovirales phage</name>
    <dbReference type="NCBI Taxonomy" id="2100421"/>
    <lineage>
        <taxon>Viruses</taxon>
        <taxon>Duplodnaviria</taxon>
        <taxon>Heunggongvirae</taxon>
        <taxon>Uroviricota</taxon>
        <taxon>Caudoviricetes</taxon>
        <taxon>Peduoviridae</taxon>
        <taxon>Maltschvirus</taxon>
        <taxon>Maltschvirus maltsch</taxon>
    </lineage>
</organism>
<reference evidence="1" key="1">
    <citation type="submission" date="2020-04" db="EMBL/GenBank/DDBJ databases">
        <authorList>
            <person name="Chiriac C."/>
            <person name="Salcher M."/>
            <person name="Ghai R."/>
            <person name="Kavagutti S V."/>
        </authorList>
    </citation>
    <scope>NUCLEOTIDE SEQUENCE</scope>
</reference>
<proteinExistence type="predicted"/>
<evidence type="ECO:0000313" key="1">
    <source>
        <dbReference type="EMBL" id="CAB4162656.1"/>
    </source>
</evidence>
<sequence>MMSAIDFVYEINEKVRRYVNNLTEVKAEELGLDRRAGYTLWVDEDHTCIVVPKNRDGSLQYYGGFEYIDKEFRHEIGDYVFYQRDDDRVESCFCTLEGKPHPDDEE</sequence>
<name>A0A6J5NY72_9CAUD</name>
<dbReference type="EMBL" id="LR796734">
    <property type="protein sequence ID" value="CAB4162656.1"/>
    <property type="molecule type" value="Genomic_DNA"/>
</dbReference>
<gene>
    <name evidence="1" type="ORF">UFOVP787_82</name>
</gene>
<accession>A0A6J5NY72</accession>